<feature type="disulfide bond" evidence="5">
    <location>
        <begin position="712"/>
        <end position="722"/>
    </location>
</feature>
<keyword evidence="9" id="KW-1185">Reference proteome</keyword>
<dbReference type="PROSITE" id="PS50026">
    <property type="entry name" value="EGF_3"/>
    <property type="match status" value="5"/>
</dbReference>
<dbReference type="FunFam" id="2.10.25.10:FF:000831">
    <property type="entry name" value="von Willebrand factor D and EGF domains"/>
    <property type="match status" value="1"/>
</dbReference>
<accession>A0A8C3K9Q1</accession>
<organism evidence="8 9">
    <name type="scientific">Calidris pygmaea</name>
    <name type="common">Spoon-billed sandpiper</name>
    <dbReference type="NCBI Taxonomy" id="425635"/>
    <lineage>
        <taxon>Eukaryota</taxon>
        <taxon>Metazoa</taxon>
        <taxon>Chordata</taxon>
        <taxon>Craniata</taxon>
        <taxon>Vertebrata</taxon>
        <taxon>Euteleostomi</taxon>
        <taxon>Archelosauria</taxon>
        <taxon>Archosauria</taxon>
        <taxon>Dinosauria</taxon>
        <taxon>Saurischia</taxon>
        <taxon>Theropoda</taxon>
        <taxon>Coelurosauria</taxon>
        <taxon>Aves</taxon>
        <taxon>Neognathae</taxon>
        <taxon>Neoaves</taxon>
        <taxon>Charadriiformes</taxon>
        <taxon>Scolopacidae</taxon>
        <taxon>Calidris</taxon>
    </lineage>
</organism>
<dbReference type="InterPro" id="IPR050969">
    <property type="entry name" value="Dev_Signal_Modulators"/>
</dbReference>
<dbReference type="Proteomes" id="UP000694419">
    <property type="component" value="Unplaced"/>
</dbReference>
<dbReference type="InterPro" id="IPR000152">
    <property type="entry name" value="EGF-type_Asp/Asn_hydroxyl_site"/>
</dbReference>
<dbReference type="InterPro" id="IPR001846">
    <property type="entry name" value="VWF_type-D"/>
</dbReference>
<feature type="disulfide bond" evidence="5">
    <location>
        <begin position="680"/>
        <end position="690"/>
    </location>
</feature>
<evidence type="ECO:0000256" key="1">
    <source>
        <dbReference type="ARBA" id="ARBA00022536"/>
    </source>
</evidence>
<feature type="domain" description="EGF-like" evidence="6">
    <location>
        <begin position="538"/>
        <end position="577"/>
    </location>
</feature>
<keyword evidence="3" id="KW-0175">Coiled coil</keyword>
<dbReference type="PROSITE" id="PS01187">
    <property type="entry name" value="EGF_CA"/>
    <property type="match status" value="1"/>
</dbReference>
<evidence type="ECO:0000256" key="3">
    <source>
        <dbReference type="ARBA" id="ARBA00023054"/>
    </source>
</evidence>
<feature type="disulfide bond" evidence="5">
    <location>
        <begin position="698"/>
        <end position="707"/>
    </location>
</feature>
<feature type="disulfide bond" evidence="5">
    <location>
        <begin position="567"/>
        <end position="576"/>
    </location>
</feature>
<dbReference type="SMART" id="SM00181">
    <property type="entry name" value="EGF"/>
    <property type="match status" value="6"/>
</dbReference>
<dbReference type="Gene3D" id="2.10.25.10">
    <property type="entry name" value="Laminin"/>
    <property type="match status" value="5"/>
</dbReference>
<dbReference type="GO" id="GO:0009986">
    <property type="term" value="C:cell surface"/>
    <property type="evidence" value="ECO:0007669"/>
    <property type="project" value="TreeGrafter"/>
</dbReference>
<feature type="disulfide bond" evidence="5">
    <location>
        <begin position="776"/>
        <end position="786"/>
    </location>
</feature>
<dbReference type="GO" id="GO:0005509">
    <property type="term" value="F:calcium ion binding"/>
    <property type="evidence" value="ECO:0007669"/>
    <property type="project" value="InterPro"/>
</dbReference>
<evidence type="ECO:0000259" key="6">
    <source>
        <dbReference type="PROSITE" id="PS50026"/>
    </source>
</evidence>
<evidence type="ECO:0000256" key="2">
    <source>
        <dbReference type="ARBA" id="ARBA00022729"/>
    </source>
</evidence>
<dbReference type="PROSITE" id="PS00022">
    <property type="entry name" value="EGF_1"/>
    <property type="match status" value="3"/>
</dbReference>
<dbReference type="PANTHER" id="PTHR14949:SF52">
    <property type="entry name" value="VON WILLEBRAND FACTOR D AND EGF DOMAIN-CONTAINING PROTEIN"/>
    <property type="match status" value="1"/>
</dbReference>
<dbReference type="FunFam" id="2.10.25.10:FF:000490">
    <property type="entry name" value="von Willebrand factor D and EGF domain-containing protein"/>
    <property type="match status" value="1"/>
</dbReference>
<keyword evidence="4 5" id="KW-1015">Disulfide bond</keyword>
<dbReference type="SUPFAM" id="SSF57196">
    <property type="entry name" value="EGF/Laminin"/>
    <property type="match status" value="4"/>
</dbReference>
<sequence length="820" mass="90842">MGLTVRTPGRDFNNTKGLCGLFDGISHNDLSDVPEEDFIEEWRYKARGSWLGRCSTPLPPSSGCHYDHVDYTFAIPYLDVTSEFVTHSGIESTLRKDEKLSTNSFDKRYLPKSVQKRRSPEDRLKPLAHNVSMKKNSSINSTKQTEDLQRIKRQENYYEYSSFHPLHGPSQRDSESFAYFFPEDYFEGIRTKLPLAWPTPNGLTASKAREICHQVLANSTIGRVCKGLLGKQMNEAIDICLLDLQLKDDVAWVQALIALLENECERRVLGNRNRVFHVGNQPSATQEEILTVLRCPAFCNGNGQCTELGCQCFEDHSSYDCSIAKKQALEITGLENGGLCDVRASDCTRIRVFGLGFKESPNLRCEVIRLIVSNFPWAHIDDTITNDGFQYSNSRVLTLYDAVCQACQFHPTGLCKLKENTCNIDGLCYGEGESSPTSPCLLCEPHISKFTWSINESKTKLEFIQLLTFIGENFVYQLIAVDPEGSAVLFILEAGPQDARLSPAGLLIWKVDSEEMQTFEFTVSDECNAQSRYSIEVGVKPCGCLSGGTCVTNIKFPPGLGEYLCLCPNGFDGEFCQEDINDCKSNPCGSGTCMDTVDSYFCKCPPGLGGNTSLYKPALSLTCCPSRLEGAVHSINKAFPFVSFKCFPKTSLCHKDCKSITYVIFELYFLSSCFILAVQCDPPCEHGGTCVSQNTCSCAYGFVGPRCETMVCNRHCHNGGVCVSPDECKCRNGWSSPSCETAVCNPVCLNGGICVRPNMCTCPYGFYGPQCQRALCIPPCKNGGHCVRTNVCSCTEGYTGRRCQKSKLQTSLCFPTFSDS</sequence>
<feature type="domain" description="EGF-like" evidence="6">
    <location>
        <begin position="772"/>
        <end position="804"/>
    </location>
</feature>
<evidence type="ECO:0000256" key="4">
    <source>
        <dbReference type="ARBA" id="ARBA00023157"/>
    </source>
</evidence>
<dbReference type="PROSITE" id="PS01186">
    <property type="entry name" value="EGF_2"/>
    <property type="match status" value="3"/>
</dbReference>
<dbReference type="PANTHER" id="PTHR14949">
    <property type="entry name" value="EGF-LIKE-DOMAIN, MULTIPLE 7, 8"/>
    <property type="match status" value="1"/>
</dbReference>
<feature type="disulfide bond" evidence="5">
    <location>
        <begin position="583"/>
        <end position="593"/>
    </location>
</feature>
<dbReference type="InterPro" id="IPR001881">
    <property type="entry name" value="EGF-like_Ca-bd_dom"/>
</dbReference>
<dbReference type="AlphaFoldDB" id="A0A8C3K9Q1"/>
<dbReference type="Ensembl" id="ENSCPGT00000021695.1">
    <property type="protein sequence ID" value="ENSCPGP00000019809.1"/>
    <property type="gene ID" value="ENSCPGG00000013875.1"/>
</dbReference>
<feature type="disulfide bond" evidence="5">
    <location>
        <begin position="794"/>
        <end position="803"/>
    </location>
</feature>
<dbReference type="InterPro" id="IPR000742">
    <property type="entry name" value="EGF"/>
</dbReference>
<keyword evidence="2" id="KW-0732">Signal</keyword>
<dbReference type="FunFam" id="2.10.25.10:FF:000590">
    <property type="entry name" value="von Willebrand factor D and EGF domains"/>
    <property type="match status" value="1"/>
</dbReference>
<reference evidence="8" key="1">
    <citation type="submission" date="2025-08" db="UniProtKB">
        <authorList>
            <consortium name="Ensembl"/>
        </authorList>
    </citation>
    <scope>IDENTIFICATION</scope>
</reference>
<dbReference type="Pfam" id="PF00008">
    <property type="entry name" value="EGF"/>
    <property type="match status" value="1"/>
</dbReference>
<proteinExistence type="predicted"/>
<dbReference type="InterPro" id="IPR018097">
    <property type="entry name" value="EGF_Ca-bd_CS"/>
</dbReference>
<name>A0A8C3K9Q1_9CHAR</name>
<keyword evidence="1 5" id="KW-0245">EGF-like domain</keyword>
<feature type="domain" description="EGF-like" evidence="6">
    <location>
        <begin position="709"/>
        <end position="740"/>
    </location>
</feature>
<dbReference type="Pfam" id="PF07974">
    <property type="entry name" value="EGF_2"/>
    <property type="match status" value="1"/>
</dbReference>
<evidence type="ECO:0000259" key="7">
    <source>
        <dbReference type="PROSITE" id="PS51233"/>
    </source>
</evidence>
<evidence type="ECO:0000256" key="5">
    <source>
        <dbReference type="PROSITE-ProRule" id="PRU00076"/>
    </source>
</evidence>
<comment type="caution">
    <text evidence="5">Lacks conserved residue(s) required for the propagation of feature annotation.</text>
</comment>
<evidence type="ECO:0000313" key="8">
    <source>
        <dbReference type="Ensembl" id="ENSCPGP00000019809.1"/>
    </source>
</evidence>
<reference evidence="8" key="2">
    <citation type="submission" date="2025-09" db="UniProtKB">
        <authorList>
            <consortium name="Ensembl"/>
        </authorList>
    </citation>
    <scope>IDENTIFICATION</scope>
</reference>
<dbReference type="InterPro" id="IPR058727">
    <property type="entry name" value="Helical_Vwde"/>
</dbReference>
<evidence type="ECO:0000313" key="9">
    <source>
        <dbReference type="Proteomes" id="UP000694419"/>
    </source>
</evidence>
<feature type="domain" description="EGF-like" evidence="6">
    <location>
        <begin position="579"/>
        <end position="614"/>
    </location>
</feature>
<dbReference type="GO" id="GO:0005102">
    <property type="term" value="F:signaling receptor binding"/>
    <property type="evidence" value="ECO:0007669"/>
    <property type="project" value="TreeGrafter"/>
</dbReference>
<feature type="domain" description="VWFD" evidence="7">
    <location>
        <begin position="1"/>
        <end position="55"/>
    </location>
</feature>
<dbReference type="PROSITE" id="PS51233">
    <property type="entry name" value="VWFD"/>
    <property type="match status" value="1"/>
</dbReference>
<feature type="disulfide bond" evidence="5">
    <location>
        <begin position="730"/>
        <end position="739"/>
    </location>
</feature>
<dbReference type="PROSITE" id="PS00010">
    <property type="entry name" value="ASX_HYDROXYL"/>
    <property type="match status" value="1"/>
</dbReference>
<dbReference type="InterPro" id="IPR013111">
    <property type="entry name" value="EGF_extracell"/>
</dbReference>
<dbReference type="FunFam" id="2.10.25.10:FF:000499">
    <property type="entry name" value="Predicted protein"/>
    <property type="match status" value="1"/>
</dbReference>
<protein>
    <recommendedName>
        <fullName evidence="10">von Willebrand factor D and EGF domain-containing protein</fullName>
    </recommendedName>
</protein>
<feature type="domain" description="EGF-like" evidence="6">
    <location>
        <begin position="676"/>
        <end position="708"/>
    </location>
</feature>
<dbReference type="GO" id="GO:0005576">
    <property type="term" value="C:extracellular region"/>
    <property type="evidence" value="ECO:0007669"/>
    <property type="project" value="TreeGrafter"/>
</dbReference>
<dbReference type="SMART" id="SM00179">
    <property type="entry name" value="EGF_CA"/>
    <property type="match status" value="1"/>
</dbReference>
<dbReference type="Pfam" id="PF26129">
    <property type="entry name" value="Vwde"/>
    <property type="match status" value="1"/>
</dbReference>
<evidence type="ECO:0008006" key="10">
    <source>
        <dbReference type="Google" id="ProtNLM"/>
    </source>
</evidence>
<dbReference type="CDD" id="cd00054">
    <property type="entry name" value="EGF_CA"/>
    <property type="match status" value="2"/>
</dbReference>